<dbReference type="EMBL" id="JAHXZJ010000001">
    <property type="protein sequence ID" value="KAH0567931.1"/>
    <property type="molecule type" value="Genomic_DNA"/>
</dbReference>
<sequence length="198" mass="21497">MGHQNGQPCALEKSTTPGRARFATPEEIREIPRMISVGTQTQLLPNNKGKQRRDSKTNTSASTSTARPRVVSDEPPASASPARPLSTPTERGSVPPVTVSSSTEPVPPPSGENGSRITVHRPPEGRKERPSKRHRREEASSQQLCWNCRQEGHKYTVCPLAVIEKDSESSVVGVADVTPGSSHGSVAERSKLQYRYVP</sequence>
<keyword evidence="3" id="KW-1185">Reference proteome</keyword>
<comment type="caution">
    <text evidence="2">The sequence shown here is derived from an EMBL/GenBank/DDBJ whole genome shotgun (WGS) entry which is preliminary data.</text>
</comment>
<dbReference type="Proteomes" id="UP000826195">
    <property type="component" value="Unassembled WGS sequence"/>
</dbReference>
<gene>
    <name evidence="2" type="ORF">KQX54_016275</name>
</gene>
<feature type="region of interest" description="Disordered" evidence="1">
    <location>
        <begin position="1"/>
        <end position="142"/>
    </location>
</feature>
<feature type="region of interest" description="Disordered" evidence="1">
    <location>
        <begin position="167"/>
        <end position="198"/>
    </location>
</feature>
<proteinExistence type="predicted"/>
<evidence type="ECO:0000313" key="3">
    <source>
        <dbReference type="Proteomes" id="UP000826195"/>
    </source>
</evidence>
<feature type="compositionally biased region" description="Low complexity" evidence="1">
    <location>
        <begin position="57"/>
        <end position="66"/>
    </location>
</feature>
<name>A0AAV7J5C4_COTGL</name>
<feature type="compositionally biased region" description="Polar residues" evidence="1">
    <location>
        <begin position="1"/>
        <end position="17"/>
    </location>
</feature>
<evidence type="ECO:0000313" key="2">
    <source>
        <dbReference type="EMBL" id="KAH0567931.1"/>
    </source>
</evidence>
<feature type="compositionally biased region" description="Low complexity" evidence="1">
    <location>
        <begin position="75"/>
        <end position="104"/>
    </location>
</feature>
<protein>
    <submittedName>
        <fullName evidence="2">Uncharacterized protein</fullName>
    </submittedName>
</protein>
<reference evidence="2 3" key="1">
    <citation type="journal article" date="2021" name="J. Hered.">
        <title>A chromosome-level genome assembly of the parasitoid wasp, Cotesia glomerata (Hymenoptera: Braconidae).</title>
        <authorList>
            <person name="Pinto B.J."/>
            <person name="Weis J.J."/>
            <person name="Gamble T."/>
            <person name="Ode P.J."/>
            <person name="Paul R."/>
            <person name="Zaspel J.M."/>
        </authorList>
    </citation>
    <scope>NUCLEOTIDE SEQUENCE [LARGE SCALE GENOMIC DNA]</scope>
    <source>
        <strain evidence="2">CgM1</strain>
    </source>
</reference>
<evidence type="ECO:0000256" key="1">
    <source>
        <dbReference type="SAM" id="MobiDB-lite"/>
    </source>
</evidence>
<organism evidence="2 3">
    <name type="scientific">Cotesia glomerata</name>
    <name type="common">Lepidopteran parasitic wasp</name>
    <name type="synonym">Apanteles glomeratus</name>
    <dbReference type="NCBI Taxonomy" id="32391"/>
    <lineage>
        <taxon>Eukaryota</taxon>
        <taxon>Metazoa</taxon>
        <taxon>Ecdysozoa</taxon>
        <taxon>Arthropoda</taxon>
        <taxon>Hexapoda</taxon>
        <taxon>Insecta</taxon>
        <taxon>Pterygota</taxon>
        <taxon>Neoptera</taxon>
        <taxon>Endopterygota</taxon>
        <taxon>Hymenoptera</taxon>
        <taxon>Apocrita</taxon>
        <taxon>Ichneumonoidea</taxon>
        <taxon>Braconidae</taxon>
        <taxon>Microgastrinae</taxon>
        <taxon>Cotesia</taxon>
    </lineage>
</organism>
<accession>A0AAV7J5C4</accession>
<dbReference type="AlphaFoldDB" id="A0AAV7J5C4"/>